<dbReference type="CDD" id="cd06316">
    <property type="entry name" value="PBP1_ABC_sugar_binding-like"/>
    <property type="match status" value="1"/>
</dbReference>
<dbReference type="GO" id="GO:0000976">
    <property type="term" value="F:transcription cis-regulatory region binding"/>
    <property type="evidence" value="ECO:0007669"/>
    <property type="project" value="TreeGrafter"/>
</dbReference>
<dbReference type="SMART" id="SM00354">
    <property type="entry name" value="HTH_LACI"/>
    <property type="match status" value="1"/>
</dbReference>
<keyword evidence="3" id="KW-0804">Transcription</keyword>
<dbReference type="RefSeq" id="WP_072854281.1">
    <property type="nucleotide sequence ID" value="NZ_FQVI01000028.1"/>
</dbReference>
<keyword evidence="2" id="KW-0238">DNA-binding</keyword>
<evidence type="ECO:0000259" key="5">
    <source>
        <dbReference type="PROSITE" id="PS50932"/>
    </source>
</evidence>
<dbReference type="InterPro" id="IPR025997">
    <property type="entry name" value="SBP_2_dom"/>
</dbReference>
<evidence type="ECO:0000256" key="1">
    <source>
        <dbReference type="ARBA" id="ARBA00023015"/>
    </source>
</evidence>
<evidence type="ECO:0000313" key="7">
    <source>
        <dbReference type="Proteomes" id="UP000184245"/>
    </source>
</evidence>
<dbReference type="STRING" id="1122155.SAMN02745158_03725"/>
<dbReference type="AlphaFoldDB" id="A0A1M5BMM0"/>
<dbReference type="Pfam" id="PF13377">
    <property type="entry name" value="Peripla_BP_3"/>
    <property type="match status" value="1"/>
</dbReference>
<evidence type="ECO:0000256" key="4">
    <source>
        <dbReference type="SAM" id="MobiDB-lite"/>
    </source>
</evidence>
<dbReference type="SUPFAM" id="SSF47413">
    <property type="entry name" value="lambda repressor-like DNA-binding domains"/>
    <property type="match status" value="1"/>
</dbReference>
<dbReference type="OrthoDB" id="369222at2"/>
<dbReference type="InterPro" id="IPR010982">
    <property type="entry name" value="Lambda_DNA-bd_dom_sf"/>
</dbReference>
<feature type="domain" description="HTH lacI-type" evidence="5">
    <location>
        <begin position="3"/>
        <end position="56"/>
    </location>
</feature>
<dbReference type="InterPro" id="IPR046335">
    <property type="entry name" value="LacI/GalR-like_sensor"/>
</dbReference>
<dbReference type="GO" id="GO:0003700">
    <property type="term" value="F:DNA-binding transcription factor activity"/>
    <property type="evidence" value="ECO:0007669"/>
    <property type="project" value="TreeGrafter"/>
</dbReference>
<dbReference type="SUPFAM" id="SSF53822">
    <property type="entry name" value="Periplasmic binding protein-like I"/>
    <property type="match status" value="2"/>
</dbReference>
<dbReference type="InterPro" id="IPR028082">
    <property type="entry name" value="Peripla_BP_I"/>
</dbReference>
<evidence type="ECO:0000313" key="6">
    <source>
        <dbReference type="EMBL" id="SHF43640.1"/>
    </source>
</evidence>
<dbReference type="EMBL" id="FQVI01000028">
    <property type="protein sequence ID" value="SHF43640.1"/>
    <property type="molecule type" value="Genomic_DNA"/>
</dbReference>
<gene>
    <name evidence="6" type="ORF">SAMN02745158_03725</name>
</gene>
<dbReference type="Gene3D" id="1.10.260.40">
    <property type="entry name" value="lambda repressor-like DNA-binding domains"/>
    <property type="match status" value="1"/>
</dbReference>
<keyword evidence="1" id="KW-0805">Transcription regulation</keyword>
<reference evidence="6 7" key="1">
    <citation type="submission" date="2016-11" db="EMBL/GenBank/DDBJ databases">
        <authorList>
            <person name="Jaros S."/>
            <person name="Januszkiewicz K."/>
            <person name="Wedrychowicz H."/>
        </authorList>
    </citation>
    <scope>NUCLEOTIDE SEQUENCE [LARGE SCALE GENOMIC DNA]</scope>
    <source>
        <strain evidence="6 7">DSM 17459</strain>
    </source>
</reference>
<dbReference type="CDD" id="cd01392">
    <property type="entry name" value="HTH_LacI"/>
    <property type="match status" value="1"/>
</dbReference>
<sequence>MGVTIKEIAEEAGVSIATVSHALNKTRYVSPEISDRVLAIARKKGYKAKHGVSEKTRKYKLGKMSEIALVIPNTFSVVYTRLIAVLSKLVDEEGYTLSIYLSDGEPEQERHILNEIISNRRIAGVILCPADSGKKHYQKLMNCGRPFVCLERMIEGEEADAVISDNVQGLRTGTEHLIKCGHERIALLLEDKTLSTVKDRREGYLQALKEYDVPCDEELIACVGLEDGEEAKESIKAFIKRMSPTAILAGGNTLTLRCLKAMGEMGLECPKDISIVGFGDDKWCELITPALTTLIQDTEEIGRKTVRLLLNKIEGVSQERHAAQKIVVPMELSVRKSTLNIARGPFGEKVVYPEENFLSEEDLEVLKNGNYTVGISFHYTGNEWTRLHEKAIKDTLNNMGVRVLSVTDANFDPDLQNTQLEGLIMQHPDAIIAVPTDEVKTAAKFKELAGQTKLILINNMPNSLGKEEYSCWLSVNERENGQNAARILREHFQGQENVKVGMLVHGAPFFATKQRDFFAEQTFLEDGSNIRVVSKRSFYQIDNAYEVCRRMIQDHPDIQGLYITWDRPALQAIRALDELGREDIAITTTDLDYEIAACLAKGRYVVGLSSQRPYDQGIAVATATARALLSKCEHKCIGVPPYTVMAGNLDKAWKEILKTKMPEFESAAPQQAGGYQSSGAAEQRRI</sequence>
<accession>A0A1M5BMM0</accession>
<feature type="region of interest" description="Disordered" evidence="4">
    <location>
        <begin position="665"/>
        <end position="686"/>
    </location>
</feature>
<keyword evidence="7" id="KW-1185">Reference proteome</keyword>
<dbReference type="CDD" id="cd06267">
    <property type="entry name" value="PBP1_LacI_sugar_binding-like"/>
    <property type="match status" value="1"/>
</dbReference>
<dbReference type="Pfam" id="PF00356">
    <property type="entry name" value="LacI"/>
    <property type="match status" value="1"/>
</dbReference>
<evidence type="ECO:0000256" key="2">
    <source>
        <dbReference type="ARBA" id="ARBA00023125"/>
    </source>
</evidence>
<name>A0A1M5BMM0_9CLOT</name>
<dbReference type="InterPro" id="IPR000843">
    <property type="entry name" value="HTH_LacI"/>
</dbReference>
<protein>
    <submittedName>
        <fullName evidence="6">Ribose transport system substrate-binding protein</fullName>
    </submittedName>
</protein>
<dbReference type="Gene3D" id="3.40.50.2300">
    <property type="match status" value="4"/>
</dbReference>
<dbReference type="Pfam" id="PF13407">
    <property type="entry name" value="Peripla_BP_4"/>
    <property type="match status" value="1"/>
</dbReference>
<evidence type="ECO:0000256" key="3">
    <source>
        <dbReference type="ARBA" id="ARBA00023163"/>
    </source>
</evidence>
<dbReference type="PANTHER" id="PTHR30146:SF109">
    <property type="entry name" value="HTH-TYPE TRANSCRIPTIONAL REGULATOR GALS"/>
    <property type="match status" value="1"/>
</dbReference>
<dbReference type="Proteomes" id="UP000184245">
    <property type="component" value="Unassembled WGS sequence"/>
</dbReference>
<dbReference type="PROSITE" id="PS50932">
    <property type="entry name" value="HTH_LACI_2"/>
    <property type="match status" value="1"/>
</dbReference>
<dbReference type="PROSITE" id="PS00356">
    <property type="entry name" value="HTH_LACI_1"/>
    <property type="match status" value="1"/>
</dbReference>
<organism evidence="6 7">
    <name type="scientific">Lactonifactor longoviformis DSM 17459</name>
    <dbReference type="NCBI Taxonomy" id="1122155"/>
    <lineage>
        <taxon>Bacteria</taxon>
        <taxon>Bacillati</taxon>
        <taxon>Bacillota</taxon>
        <taxon>Clostridia</taxon>
        <taxon>Eubacteriales</taxon>
        <taxon>Clostridiaceae</taxon>
        <taxon>Lactonifactor</taxon>
    </lineage>
</organism>
<proteinExistence type="predicted"/>
<dbReference type="PANTHER" id="PTHR30146">
    <property type="entry name" value="LACI-RELATED TRANSCRIPTIONAL REPRESSOR"/>
    <property type="match status" value="1"/>
</dbReference>